<proteinExistence type="predicted"/>
<dbReference type="Proteomes" id="UP000013523">
    <property type="component" value="Chromosome"/>
</dbReference>
<evidence type="ECO:0000256" key="3">
    <source>
        <dbReference type="ARBA" id="ARBA00022692"/>
    </source>
</evidence>
<protein>
    <submittedName>
        <fullName evidence="7">Membrane protein involved in the export of O-antigen and teichoic acid</fullName>
    </submittedName>
</protein>
<keyword evidence="2" id="KW-1003">Cell membrane</keyword>
<dbReference type="Pfam" id="PF01943">
    <property type="entry name" value="Polysacc_synt"/>
    <property type="match status" value="1"/>
</dbReference>
<feature type="transmembrane region" description="Helical" evidence="6">
    <location>
        <begin position="378"/>
        <end position="395"/>
    </location>
</feature>
<feature type="transmembrane region" description="Helical" evidence="6">
    <location>
        <begin position="82"/>
        <end position="104"/>
    </location>
</feature>
<feature type="transmembrane region" description="Helical" evidence="6">
    <location>
        <begin position="12"/>
        <end position="35"/>
    </location>
</feature>
<dbReference type="PATRIC" id="fig|86416.3.peg.842"/>
<evidence type="ECO:0000256" key="2">
    <source>
        <dbReference type="ARBA" id="ARBA00022475"/>
    </source>
</evidence>
<feature type="transmembrane region" description="Helical" evidence="6">
    <location>
        <begin position="353"/>
        <end position="372"/>
    </location>
</feature>
<gene>
    <name evidence="7" type="ORF">Clopa_0850</name>
</gene>
<feature type="transmembrane region" description="Helical" evidence="6">
    <location>
        <begin position="246"/>
        <end position="267"/>
    </location>
</feature>
<keyword evidence="5 6" id="KW-0472">Membrane</keyword>
<evidence type="ECO:0000256" key="5">
    <source>
        <dbReference type="ARBA" id="ARBA00023136"/>
    </source>
</evidence>
<evidence type="ECO:0000313" key="7">
    <source>
        <dbReference type="EMBL" id="AGK95874.1"/>
    </source>
</evidence>
<dbReference type="STRING" id="86416.Clopa_0850"/>
<feature type="transmembrane region" description="Helical" evidence="6">
    <location>
        <begin position="432"/>
        <end position="449"/>
    </location>
</feature>
<evidence type="ECO:0000256" key="6">
    <source>
        <dbReference type="SAM" id="Phobius"/>
    </source>
</evidence>
<dbReference type="AlphaFoldDB" id="R4K5Q6"/>
<reference evidence="7 8" key="1">
    <citation type="submission" date="2012-01" db="EMBL/GenBank/DDBJ databases">
        <title>Complete sequence of chromosome of Clostridium pasteurianum BC1.</title>
        <authorList>
            <consortium name="US DOE Joint Genome Institute"/>
            <person name="Lucas S."/>
            <person name="Han J."/>
            <person name="Lapidus A."/>
            <person name="Cheng J.-F."/>
            <person name="Goodwin L."/>
            <person name="Pitluck S."/>
            <person name="Peters L."/>
            <person name="Mikhailova N."/>
            <person name="Teshima H."/>
            <person name="Detter J.C."/>
            <person name="Han C."/>
            <person name="Tapia R."/>
            <person name="Land M."/>
            <person name="Hauser L."/>
            <person name="Kyrpides N."/>
            <person name="Ivanova N."/>
            <person name="Pagani I."/>
            <person name="Dunn J."/>
            <person name="Taghavi S."/>
            <person name="Francis A."/>
            <person name="van der Lelie D."/>
            <person name="Woyke T."/>
        </authorList>
    </citation>
    <scope>NUCLEOTIDE SEQUENCE [LARGE SCALE GENOMIC DNA]</scope>
    <source>
        <strain evidence="7 8">BC1</strain>
    </source>
</reference>
<evidence type="ECO:0000313" key="8">
    <source>
        <dbReference type="Proteomes" id="UP000013523"/>
    </source>
</evidence>
<feature type="transmembrane region" description="Helical" evidence="6">
    <location>
        <begin position="322"/>
        <end position="341"/>
    </location>
</feature>
<dbReference type="InterPro" id="IPR002797">
    <property type="entry name" value="Polysacc_synth"/>
</dbReference>
<organism evidence="7 8">
    <name type="scientific">Clostridium pasteurianum BC1</name>
    <dbReference type="NCBI Taxonomy" id="86416"/>
    <lineage>
        <taxon>Bacteria</taxon>
        <taxon>Bacillati</taxon>
        <taxon>Bacillota</taxon>
        <taxon>Clostridia</taxon>
        <taxon>Eubacteriales</taxon>
        <taxon>Clostridiaceae</taxon>
        <taxon>Clostridium</taxon>
    </lineage>
</organism>
<feature type="transmembrane region" description="Helical" evidence="6">
    <location>
        <begin position="142"/>
        <end position="162"/>
    </location>
</feature>
<dbReference type="KEGG" id="cpas:Clopa_0850"/>
<feature type="transmembrane region" description="Helical" evidence="6">
    <location>
        <begin position="110"/>
        <end position="130"/>
    </location>
</feature>
<sequence>MNRNKLLVKNTIIYAVGNFGSKFLTFLLLPFYTYYLSTGDYGYFDLITTTVTLLIPIITFQITDGLYRFLLDSKNDNDISRVVSNSFFITLTNLFFFNVIYIIFVQFKSFQYEYLILSQINFNIISAFWAQISRGIRKNAEYSISGIVGTIIVLSLNIIFIIVFHFGVASLILSNIISCIGVIIYLEFRLKICKYIRYSLYDKKLKKELLLFSIPLIPNLVSWWFMNVSDRYFINLYKGIEANGIYAVSNKFPAILIMVNAIFSLAWQESAISEYKSKDRNKFYSNMFNILMIIEFTSVIVLLPLTKFAIKYAVNDKFHEAALYIPFLYVATILNAFSSFYGTGYLSTKDTKGAFYTSSIGGIVNVIFNIILIPVIGIQGASISTMISFFVMWILRIFQTKKYFTIYINKIKLLSLSLISALYIFFYYNNNIMVEIFLLIISFIIFLVYNKNLVSKTIKYLTNKLIFVKKDVV</sequence>
<dbReference type="PANTHER" id="PTHR30250:SF11">
    <property type="entry name" value="O-ANTIGEN TRANSPORTER-RELATED"/>
    <property type="match status" value="1"/>
</dbReference>
<comment type="subcellular location">
    <subcellularLocation>
        <location evidence="1">Cell membrane</location>
        <topology evidence="1">Multi-pass membrane protein</topology>
    </subcellularLocation>
</comment>
<feature type="transmembrane region" description="Helical" evidence="6">
    <location>
        <begin position="168"/>
        <end position="188"/>
    </location>
</feature>
<dbReference type="eggNOG" id="COG2244">
    <property type="taxonomic scope" value="Bacteria"/>
</dbReference>
<keyword evidence="4 6" id="KW-1133">Transmembrane helix</keyword>
<keyword evidence="8" id="KW-1185">Reference proteome</keyword>
<evidence type="ECO:0000256" key="1">
    <source>
        <dbReference type="ARBA" id="ARBA00004651"/>
    </source>
</evidence>
<dbReference type="OrthoDB" id="3249502at2"/>
<dbReference type="PANTHER" id="PTHR30250">
    <property type="entry name" value="PST FAMILY PREDICTED COLANIC ACID TRANSPORTER"/>
    <property type="match status" value="1"/>
</dbReference>
<feature type="transmembrane region" description="Helical" evidence="6">
    <location>
        <begin position="41"/>
        <end position="62"/>
    </location>
</feature>
<keyword evidence="3 6" id="KW-0812">Transmembrane</keyword>
<dbReference type="HOGENOM" id="CLU_022017_7_4_9"/>
<dbReference type="RefSeq" id="WP_015614198.1">
    <property type="nucleotide sequence ID" value="NC_021182.1"/>
</dbReference>
<evidence type="ECO:0000256" key="4">
    <source>
        <dbReference type="ARBA" id="ARBA00022989"/>
    </source>
</evidence>
<feature type="transmembrane region" description="Helical" evidence="6">
    <location>
        <begin position="209"/>
        <end position="226"/>
    </location>
</feature>
<dbReference type="GO" id="GO:0005886">
    <property type="term" value="C:plasma membrane"/>
    <property type="evidence" value="ECO:0007669"/>
    <property type="project" value="UniProtKB-SubCell"/>
</dbReference>
<feature type="transmembrane region" description="Helical" evidence="6">
    <location>
        <begin position="407"/>
        <end position="426"/>
    </location>
</feature>
<feature type="transmembrane region" description="Helical" evidence="6">
    <location>
        <begin position="288"/>
        <end position="310"/>
    </location>
</feature>
<name>R4K5Q6_CLOPA</name>
<dbReference type="EMBL" id="CP003261">
    <property type="protein sequence ID" value="AGK95874.1"/>
    <property type="molecule type" value="Genomic_DNA"/>
</dbReference>
<dbReference type="InterPro" id="IPR050833">
    <property type="entry name" value="Poly_Biosynth_Transport"/>
</dbReference>
<accession>R4K5Q6</accession>